<evidence type="ECO:0000313" key="2">
    <source>
        <dbReference type="Proteomes" id="UP000659124"/>
    </source>
</evidence>
<evidence type="ECO:0000313" key="1">
    <source>
        <dbReference type="EMBL" id="MBC9931380.1"/>
    </source>
</evidence>
<keyword evidence="2" id="KW-1185">Reference proteome</keyword>
<dbReference type="EMBL" id="JACVFC010000001">
    <property type="protein sequence ID" value="MBC9931380.1"/>
    <property type="molecule type" value="Genomic_DNA"/>
</dbReference>
<dbReference type="Proteomes" id="UP000659124">
    <property type="component" value="Unassembled WGS sequence"/>
</dbReference>
<protein>
    <submittedName>
        <fullName evidence="1">Uncharacterized protein</fullName>
    </submittedName>
</protein>
<proteinExistence type="predicted"/>
<dbReference type="RefSeq" id="WP_188088409.1">
    <property type="nucleotide sequence ID" value="NZ_JACVFC010000001.1"/>
</dbReference>
<sequence>MKHYRYMTVLLTIFGFIACHQDNKTTGKTTATAKYEPLPAYFQGERNRMHSDSFSLHKTITLNGVKDTATITGADSTALQDLLKPFSDIDLNKPSLRDEYDTSSLYDPFSGRKSVIYKSKGKQTFPSEVTMELDKNGTIQQVNIHSYTVNMVYEFRQDLFYQRNKNIRIATYQKIAFLAPKEVEVNVAVTPKNRM</sequence>
<accession>A0ABR7TN13</accession>
<gene>
    <name evidence="1" type="ORF">ICL07_13395</name>
</gene>
<dbReference type="PROSITE" id="PS51257">
    <property type="entry name" value="PROKAR_LIPOPROTEIN"/>
    <property type="match status" value="1"/>
</dbReference>
<comment type="caution">
    <text evidence="1">The sequence shown here is derived from an EMBL/GenBank/DDBJ whole genome shotgun (WGS) entry which is preliminary data.</text>
</comment>
<organism evidence="1 2">
    <name type="scientific">Chitinophaga qingshengii</name>
    <dbReference type="NCBI Taxonomy" id="1569794"/>
    <lineage>
        <taxon>Bacteria</taxon>
        <taxon>Pseudomonadati</taxon>
        <taxon>Bacteroidota</taxon>
        <taxon>Chitinophagia</taxon>
        <taxon>Chitinophagales</taxon>
        <taxon>Chitinophagaceae</taxon>
        <taxon>Chitinophaga</taxon>
    </lineage>
</organism>
<name>A0ABR7TN13_9BACT</name>
<reference evidence="1 2" key="1">
    <citation type="submission" date="2020-09" db="EMBL/GenBank/DDBJ databases">
        <title>Genome sequences of type strains of Chitinophaga qingshengii and Chitinophaga varians.</title>
        <authorList>
            <person name="Kittiwongwattana C."/>
        </authorList>
    </citation>
    <scope>NUCLEOTIDE SEQUENCE [LARGE SCALE GENOMIC DNA]</scope>
    <source>
        <strain evidence="1 2">JCM 30026</strain>
    </source>
</reference>